<protein>
    <recommendedName>
        <fullName evidence="1">Hepatitis TT virus Orf2/Gyrovirus Vp2 N-terminal domain-containing protein</fullName>
    </recommendedName>
</protein>
<dbReference type="Pfam" id="PF02957">
    <property type="entry name" value="TT_ORF2-like"/>
    <property type="match status" value="1"/>
</dbReference>
<reference evidence="2 3" key="1">
    <citation type="journal article" date="2000" name="Virology">
        <title>Species-specific TT viruses in humans and nonhuman primates and their phylogenetic relatedness.</title>
        <authorList>
            <person name="Okamoto H."/>
            <person name="Nishizawa T."/>
            <person name="Tawara A."/>
            <person name="Peng Y."/>
            <person name="Takahashi M."/>
            <person name="Kishimoto J."/>
            <person name="Tanaka T."/>
            <person name="Miyakawa Y."/>
            <person name="Mayumi M."/>
        </authorList>
    </citation>
    <scope>NUCLEOTIDE SEQUENCE [LARGE SCALE GENOMIC DNA]</scope>
    <source>
        <strain evidence="2">Pt-TTV8-II</strain>
    </source>
</reference>
<organism evidence="2 3">
    <name type="scientific">Torque teno mini virus 4</name>
    <dbReference type="NCBI Taxonomy" id="687372"/>
    <lineage>
        <taxon>Viruses</taxon>
        <taxon>Monodnaviria</taxon>
        <taxon>Shotokuvirae</taxon>
        <taxon>Commensaviricota</taxon>
        <taxon>Cardeaviricetes</taxon>
        <taxon>Sanitavirales</taxon>
        <taxon>Anelloviridae</taxon>
        <taxon>Betatorquevirus</taxon>
        <taxon>Betatorquevirus homini4</taxon>
    </lineage>
</organism>
<name>Q9DUB2_9VIRU</name>
<dbReference type="GeneID" id="9086737"/>
<dbReference type="OrthoDB" id="29117at10239"/>
<sequence length="91" mass="10061">MSGNFKPTFYTPKSKGKALLNSVAHSHDLLCHCDHPLKHLCEIIFENEPELKLQLCHTTTAETGDSHTAGDDGFGEGDLDRLFAEDFTEEG</sequence>
<keyword evidence="3" id="KW-1185">Reference proteome</keyword>
<dbReference type="Proteomes" id="UP000152857">
    <property type="component" value="Segment"/>
</dbReference>
<evidence type="ECO:0000313" key="3">
    <source>
        <dbReference type="Proteomes" id="UP000152857"/>
    </source>
</evidence>
<dbReference type="InterPro" id="IPR004118">
    <property type="entry name" value="HEV_TT_vir_Orf2/Gyrovir_Vp2_N"/>
</dbReference>
<evidence type="ECO:0000259" key="1">
    <source>
        <dbReference type="Pfam" id="PF02957"/>
    </source>
</evidence>
<evidence type="ECO:0000313" key="2">
    <source>
        <dbReference type="EMBL" id="BAB19325.1"/>
    </source>
</evidence>
<dbReference type="RefSeq" id="YP_003587895.1">
    <property type="nucleotide sequence ID" value="NC_014090.1"/>
</dbReference>
<dbReference type="EMBL" id="AB041963">
    <property type="protein sequence ID" value="BAB19325.1"/>
    <property type="molecule type" value="Genomic_DNA"/>
</dbReference>
<dbReference type="KEGG" id="vg:9086737"/>
<feature type="domain" description="Hepatitis TT virus Orf2/Gyrovirus Vp2 N-terminal" evidence="1">
    <location>
        <begin position="20"/>
        <end position="61"/>
    </location>
</feature>
<proteinExistence type="predicted"/>
<accession>Q9DUB2</accession>